<organism evidence="1 2">
    <name type="scientific">Pseudoalteromonas nigrifaciens</name>
    <dbReference type="NCBI Taxonomy" id="28109"/>
    <lineage>
        <taxon>Bacteria</taxon>
        <taxon>Pseudomonadati</taxon>
        <taxon>Pseudomonadota</taxon>
        <taxon>Gammaproteobacteria</taxon>
        <taxon>Alteromonadales</taxon>
        <taxon>Pseudoalteromonadaceae</taxon>
        <taxon>Pseudoalteromonas</taxon>
    </lineage>
</organism>
<gene>
    <name evidence="1" type="ORF">PNIG_a0548</name>
</gene>
<evidence type="ECO:0000313" key="2">
    <source>
        <dbReference type="Proteomes" id="UP000198329"/>
    </source>
</evidence>
<dbReference type="EMBL" id="CP011036">
    <property type="protein sequence ID" value="ASM52855.1"/>
    <property type="molecule type" value="Genomic_DNA"/>
</dbReference>
<dbReference type="KEGG" id="png:PNIG_a0548"/>
<reference evidence="1 2" key="1">
    <citation type="submission" date="2015-03" db="EMBL/GenBank/DDBJ databases">
        <authorList>
            <person name="Xie B.-B."/>
            <person name="Rong J.-C."/>
            <person name="Qin Q.-L."/>
            <person name="Zhang Y.-Z."/>
        </authorList>
    </citation>
    <scope>NUCLEOTIDE SEQUENCE [LARGE SCALE GENOMIC DNA]</scope>
    <source>
        <strain evidence="1 2">KMM 661</strain>
    </source>
</reference>
<dbReference type="InterPro" id="IPR016886">
    <property type="entry name" value="UCP028458_glyceroPtfrase"/>
</dbReference>
<dbReference type="GO" id="GO:0047355">
    <property type="term" value="F:CDP-glycerol glycerophosphotransferase activity"/>
    <property type="evidence" value="ECO:0007669"/>
    <property type="project" value="InterPro"/>
</dbReference>
<dbReference type="AlphaFoldDB" id="A0AAC9UCL3"/>
<dbReference type="InterPro" id="IPR007554">
    <property type="entry name" value="Glycerophosphate_synth"/>
</dbReference>
<dbReference type="InterPro" id="IPR043148">
    <property type="entry name" value="TagF_C"/>
</dbReference>
<dbReference type="Pfam" id="PF04464">
    <property type="entry name" value="Glyphos_transf"/>
    <property type="match status" value="1"/>
</dbReference>
<dbReference type="PIRSF" id="PIRSF028458">
    <property type="entry name" value="UCP028458_glyceroPtfrase"/>
    <property type="match status" value="1"/>
</dbReference>
<proteinExistence type="predicted"/>
<dbReference type="GO" id="GO:0016020">
    <property type="term" value="C:membrane"/>
    <property type="evidence" value="ECO:0007669"/>
    <property type="project" value="InterPro"/>
</dbReference>
<evidence type="ECO:0000313" key="1">
    <source>
        <dbReference type="EMBL" id="ASM52855.1"/>
    </source>
</evidence>
<dbReference type="Proteomes" id="UP000198329">
    <property type="component" value="Chromosome I"/>
</dbReference>
<protein>
    <recommendedName>
        <fullName evidence="3">CDP-Glycerol:Poly(Glycerophosphate) glycerophosphotransferase</fullName>
    </recommendedName>
</protein>
<dbReference type="Gene3D" id="3.40.50.12580">
    <property type="match status" value="1"/>
</dbReference>
<dbReference type="SUPFAM" id="SSF53756">
    <property type="entry name" value="UDP-Glycosyltransferase/glycogen phosphorylase"/>
    <property type="match status" value="1"/>
</dbReference>
<name>A0AAC9UCL3_9GAMM</name>
<keyword evidence="2" id="KW-1185">Reference proteome</keyword>
<accession>A0AAC9UCL3</accession>
<evidence type="ECO:0008006" key="3">
    <source>
        <dbReference type="Google" id="ProtNLM"/>
    </source>
</evidence>
<sequence length="356" mass="41127">MNYLTATKNKKYLMYISQNYSYAILRPLQAEIFAQGGEVKWFLEGDEVDPKFLKPTEHRLESVKSIKDWEPDAVFIPGNTIPSFIPGKKVAVFHGFNSGKLNRKGKEDHFNIRGCFDLYCTQGPNTTLRFQELAKKHGFFQVSETGWPTLDPLFNDHASNPYLSKDSRPTVLICSTFSKRLSLAPKLYEQIKHFSESGKWRLLVQFHPKMAQEWVDKYKALSNDNLTFVETDNVIPLLQSADVMLCDTSSILLMFLVQRKPVVTFCNKAPEKHLLDITDKNNVEAAIDYALTYPKELVDNIEAFCQELHPYTDGKSSQRVLCATNELLHSDEKLKAKPLNLLRQFKMRKRLNYWSW</sequence>